<reference evidence="3" key="1">
    <citation type="submission" date="2016-10" db="EMBL/GenBank/DDBJ databases">
        <authorList>
            <person name="Varghese N."/>
            <person name="Submissions S."/>
        </authorList>
    </citation>
    <scope>NUCLEOTIDE SEQUENCE [LARGE SCALE GENOMIC DNA]</scope>
    <source>
        <strain evidence="3">LP51</strain>
    </source>
</reference>
<dbReference type="AlphaFoldDB" id="A0A1I2VF04"/>
<dbReference type="RefSeq" id="WP_092101868.1">
    <property type="nucleotide sequence ID" value="NZ_FOOT01000004.1"/>
</dbReference>
<feature type="domain" description="HTH hxlR-type" evidence="1">
    <location>
        <begin position="119"/>
        <end position="185"/>
    </location>
</feature>
<dbReference type="OrthoDB" id="10015776at2"/>
<evidence type="ECO:0000259" key="1">
    <source>
        <dbReference type="Pfam" id="PF01638"/>
    </source>
</evidence>
<name>A0A1I2VF04_9BACT</name>
<organism evidence="2 3">
    <name type="scientific">Pontibacter chinhatensis</name>
    <dbReference type="NCBI Taxonomy" id="1436961"/>
    <lineage>
        <taxon>Bacteria</taxon>
        <taxon>Pseudomonadati</taxon>
        <taxon>Bacteroidota</taxon>
        <taxon>Cytophagia</taxon>
        <taxon>Cytophagales</taxon>
        <taxon>Hymenobacteraceae</taxon>
        <taxon>Pontibacter</taxon>
    </lineage>
</organism>
<evidence type="ECO:0000313" key="2">
    <source>
        <dbReference type="EMBL" id="SFG86757.1"/>
    </source>
</evidence>
<protein>
    <submittedName>
        <fullName evidence="2">Transcriptional regulator, HxlR family</fullName>
    </submittedName>
</protein>
<dbReference type="STRING" id="1436961.SAMN05421739_104128"/>
<dbReference type="Pfam" id="PF01638">
    <property type="entry name" value="HxlR"/>
    <property type="match status" value="1"/>
</dbReference>
<keyword evidence="3" id="KW-1185">Reference proteome</keyword>
<dbReference type="EMBL" id="FOOT01000004">
    <property type="protein sequence ID" value="SFG86757.1"/>
    <property type="molecule type" value="Genomic_DNA"/>
</dbReference>
<evidence type="ECO:0000313" key="3">
    <source>
        <dbReference type="Proteomes" id="UP000198724"/>
    </source>
</evidence>
<accession>A0A1I2VF04</accession>
<sequence length="268" mass="31048">MKTRIGLTDFLTLVEEEAFDRFEILDYIEEVTNNHQPYRLKALLHEVDIHICVRRDELESEYWDKIVEALKQCSLQGKEPPYQVLSLPGDEPKKILDKDRLLNGAISMALYPLYQLKQEIVSILKNSLPNVTPKQGQALQELQTQQILSQQDLTPSSNGDFGFYYHLTENGKKVYPIVKELYSKVKLKKEYAIMLVVLNELGYLMNKHFTNKEQLTNALRTTFGNIIGSRQNLFNYVERYSDAPGPAEREEIKRHKQRLLDAISNASQ</sequence>
<proteinExistence type="predicted"/>
<dbReference type="Proteomes" id="UP000198724">
    <property type="component" value="Unassembled WGS sequence"/>
</dbReference>
<gene>
    <name evidence="2" type="ORF">SAMN05421739_104128</name>
</gene>
<dbReference type="InterPro" id="IPR002577">
    <property type="entry name" value="HTH_HxlR"/>
</dbReference>